<dbReference type="STRING" id="1246955.MCYN_0150"/>
<organism evidence="1 2">
    <name type="scientific">Mycoplasmopsis cynos (strain C142)</name>
    <name type="common">Mycoplasma cynos</name>
    <dbReference type="NCBI Taxonomy" id="1246955"/>
    <lineage>
        <taxon>Bacteria</taxon>
        <taxon>Bacillati</taxon>
        <taxon>Mycoplasmatota</taxon>
        <taxon>Mycoplasmoidales</taxon>
        <taxon>Metamycoplasmataceae</taxon>
        <taxon>Mycoplasmopsis</taxon>
    </lineage>
</organism>
<proteinExistence type="predicted"/>
<dbReference type="KEGG" id="mcy:MCYN_0150"/>
<sequence length="45" mass="5238">MTGIKAFPPPKPMNEIFKIKKNNFQNPIFSCIYTSFIYKLNIAKT</sequence>
<dbReference type="EMBL" id="HF559394">
    <property type="protein sequence ID" value="CCP23882.1"/>
    <property type="molecule type" value="Genomic_DNA"/>
</dbReference>
<name>L0RV41_MYCC1</name>
<evidence type="ECO:0000313" key="1">
    <source>
        <dbReference type="EMBL" id="CCP23882.1"/>
    </source>
</evidence>
<accession>L0RV41</accession>
<protein>
    <submittedName>
        <fullName evidence="1">Uncharacterized protein</fullName>
    </submittedName>
</protein>
<dbReference type="AlphaFoldDB" id="L0RV41"/>
<keyword evidence="2" id="KW-1185">Reference proteome</keyword>
<dbReference type="HOGENOM" id="CLU_3202239_0_0_14"/>
<dbReference type="Proteomes" id="UP000010466">
    <property type="component" value="Chromosome"/>
</dbReference>
<reference evidence="2" key="1">
    <citation type="journal article" date="2013" name="Genome Announc.">
        <title>Complete genome sequence of Mycoplasma cynos strain C142.</title>
        <authorList>
            <person name="Walker C.A."/>
            <person name="Mannering S.A."/>
            <person name="Shields S."/>
            <person name="Blake D.P."/>
            <person name="Brownlie J."/>
        </authorList>
    </citation>
    <scope>NUCLEOTIDE SEQUENCE [LARGE SCALE GENOMIC DNA]</scope>
    <source>
        <strain evidence="2">C142</strain>
    </source>
</reference>
<evidence type="ECO:0000313" key="2">
    <source>
        <dbReference type="Proteomes" id="UP000010466"/>
    </source>
</evidence>
<gene>
    <name evidence="1" type="primary">MCYN0150</name>
    <name evidence="1" type="ordered locus">MCYN_0150</name>
</gene>